<organism evidence="2 3">
    <name type="scientific">Hydnum rufescens UP504</name>
    <dbReference type="NCBI Taxonomy" id="1448309"/>
    <lineage>
        <taxon>Eukaryota</taxon>
        <taxon>Fungi</taxon>
        <taxon>Dikarya</taxon>
        <taxon>Basidiomycota</taxon>
        <taxon>Agaricomycotina</taxon>
        <taxon>Agaricomycetes</taxon>
        <taxon>Cantharellales</taxon>
        <taxon>Hydnaceae</taxon>
        <taxon>Hydnum</taxon>
    </lineage>
</organism>
<feature type="region of interest" description="Disordered" evidence="1">
    <location>
        <begin position="19"/>
        <end position="77"/>
    </location>
</feature>
<keyword evidence="3" id="KW-1185">Reference proteome</keyword>
<comment type="caution">
    <text evidence="2">The sequence shown here is derived from an EMBL/GenBank/DDBJ whole genome shotgun (WGS) entry which is preliminary data.</text>
</comment>
<name>A0A9P6DU25_9AGAM</name>
<protein>
    <submittedName>
        <fullName evidence="2">Uncharacterized protein</fullName>
    </submittedName>
</protein>
<reference evidence="2" key="1">
    <citation type="journal article" date="2020" name="Nat. Commun.">
        <title>Large-scale genome sequencing of mycorrhizal fungi provides insights into the early evolution of symbiotic traits.</title>
        <authorList>
            <person name="Miyauchi S."/>
            <person name="Kiss E."/>
            <person name="Kuo A."/>
            <person name="Drula E."/>
            <person name="Kohler A."/>
            <person name="Sanchez-Garcia M."/>
            <person name="Morin E."/>
            <person name="Andreopoulos B."/>
            <person name="Barry K.W."/>
            <person name="Bonito G."/>
            <person name="Buee M."/>
            <person name="Carver A."/>
            <person name="Chen C."/>
            <person name="Cichocki N."/>
            <person name="Clum A."/>
            <person name="Culley D."/>
            <person name="Crous P.W."/>
            <person name="Fauchery L."/>
            <person name="Girlanda M."/>
            <person name="Hayes R.D."/>
            <person name="Keri Z."/>
            <person name="LaButti K."/>
            <person name="Lipzen A."/>
            <person name="Lombard V."/>
            <person name="Magnuson J."/>
            <person name="Maillard F."/>
            <person name="Murat C."/>
            <person name="Nolan M."/>
            <person name="Ohm R.A."/>
            <person name="Pangilinan J."/>
            <person name="Pereira M.F."/>
            <person name="Perotto S."/>
            <person name="Peter M."/>
            <person name="Pfister S."/>
            <person name="Riley R."/>
            <person name="Sitrit Y."/>
            <person name="Stielow J.B."/>
            <person name="Szollosi G."/>
            <person name="Zifcakova L."/>
            <person name="Stursova M."/>
            <person name="Spatafora J.W."/>
            <person name="Tedersoo L."/>
            <person name="Vaario L.M."/>
            <person name="Yamada A."/>
            <person name="Yan M."/>
            <person name="Wang P."/>
            <person name="Xu J."/>
            <person name="Bruns T."/>
            <person name="Baldrian P."/>
            <person name="Vilgalys R."/>
            <person name="Dunand C."/>
            <person name="Henrissat B."/>
            <person name="Grigoriev I.V."/>
            <person name="Hibbett D."/>
            <person name="Nagy L.G."/>
            <person name="Martin F.M."/>
        </authorList>
    </citation>
    <scope>NUCLEOTIDE SEQUENCE</scope>
    <source>
        <strain evidence="2">UP504</strain>
    </source>
</reference>
<dbReference type="EMBL" id="MU129004">
    <property type="protein sequence ID" value="KAF9511194.1"/>
    <property type="molecule type" value="Genomic_DNA"/>
</dbReference>
<gene>
    <name evidence="2" type="ORF">BS47DRAFT_1347073</name>
</gene>
<dbReference type="AlphaFoldDB" id="A0A9P6DU25"/>
<proteinExistence type="predicted"/>
<dbReference type="Proteomes" id="UP000886523">
    <property type="component" value="Unassembled WGS sequence"/>
</dbReference>
<sequence>MEWSTVMRAQRNATEIFKHRETMGSMEASRKWSRKSRKPGKLGINALAEKGHPDQPPPTKAKPNPAGHDSGTCRSWASNKGAMPHNIAYSMLSAALTKAHMHSCIEPRVERRIMECRSRANTLVQFAQLLHTYTRKTVDELVKCWQTRVRICEFRMNLQTL</sequence>
<evidence type="ECO:0000313" key="3">
    <source>
        <dbReference type="Proteomes" id="UP000886523"/>
    </source>
</evidence>
<evidence type="ECO:0000313" key="2">
    <source>
        <dbReference type="EMBL" id="KAF9511194.1"/>
    </source>
</evidence>
<evidence type="ECO:0000256" key="1">
    <source>
        <dbReference type="SAM" id="MobiDB-lite"/>
    </source>
</evidence>
<accession>A0A9P6DU25</accession>
<feature type="compositionally biased region" description="Basic residues" evidence="1">
    <location>
        <begin position="31"/>
        <end position="40"/>
    </location>
</feature>